<evidence type="ECO:0000256" key="1">
    <source>
        <dbReference type="SAM" id="MobiDB-lite"/>
    </source>
</evidence>
<gene>
    <name evidence="2" type="primary">LOC102711966</name>
</gene>
<proteinExistence type="predicted"/>
<reference evidence="2" key="2">
    <citation type="submission" date="2013-04" db="UniProtKB">
        <authorList>
            <consortium name="EnsemblPlants"/>
        </authorList>
    </citation>
    <scope>IDENTIFICATION</scope>
</reference>
<sequence length="652" mass="68284">MLNSPPSMQHAHLTGCPARLSHHTFGTHVRMHAVVVTSDPLVHISRAHARTYPCMHSTLPPPCMSCASLDLEAEEVRRAGELEPRRAVDERPGGELLGLLLADDPESLPVDALAGAGAGAAVVVLGVVERVEREVAVPGHVPFRLDEVGDGALHDDEAGVLLPWPAEVGRDLEPVGEELLVGDEAAVLDDEAGLHVGVGAAVRRHRVLLVVHRAAGDDEAVLEHGSGVSEDEVDGAGDDAVAEELAPGVHVQRVLERVEPAVVEGREVALHAQPPRLVALRAGRVVEPHVLADEPGRLDGEGGRLHGGDAVGEALAAGDAAALGPVAVHEDVDLVLGDHDDLVVQPGLHVDDVPARVALGHRVHGLLDGLELATPVLGHHRVGLRPVAVAGGEQLPVGRLHPRREAAHHFLLRQKAPARERVTLEHVEVELLEDGAEAVGDGERVAAELAGIPQHLLHVGLELLVGEPVGAGVHEGHDAGEPVLEVVGAAEQHLDVPAGHLDHASEVVHRVLKELLAVLARALRHGVARLGAADVLGPLHRRLDRLERHLGDGREHLAGVLGAIGGRGERLLARLLVQRGRAQGLDGLAGGGEGGLPRDGEVVPGLVAGAGHRGDHPDDDRDDEDRPHAPEEKLLRHLGPQGCCGTAGTLDL</sequence>
<reference evidence="2" key="1">
    <citation type="journal article" date="2013" name="Nat. Commun.">
        <title>Whole-genome sequencing of Oryza brachyantha reveals mechanisms underlying Oryza genome evolution.</title>
        <authorList>
            <person name="Chen J."/>
            <person name="Huang Q."/>
            <person name="Gao D."/>
            <person name="Wang J."/>
            <person name="Lang Y."/>
            <person name="Liu T."/>
            <person name="Li B."/>
            <person name="Bai Z."/>
            <person name="Luis Goicoechea J."/>
            <person name="Liang C."/>
            <person name="Chen C."/>
            <person name="Zhang W."/>
            <person name="Sun S."/>
            <person name="Liao Y."/>
            <person name="Zhang X."/>
            <person name="Yang L."/>
            <person name="Song C."/>
            <person name="Wang M."/>
            <person name="Shi J."/>
            <person name="Liu G."/>
            <person name="Liu J."/>
            <person name="Zhou H."/>
            <person name="Zhou W."/>
            <person name="Yu Q."/>
            <person name="An N."/>
            <person name="Chen Y."/>
            <person name="Cai Q."/>
            <person name="Wang B."/>
            <person name="Liu B."/>
            <person name="Min J."/>
            <person name="Huang Y."/>
            <person name="Wu H."/>
            <person name="Li Z."/>
            <person name="Zhang Y."/>
            <person name="Yin Y."/>
            <person name="Song W."/>
            <person name="Jiang J."/>
            <person name="Jackson S.A."/>
            <person name="Wing R.A."/>
            <person name="Wang J."/>
            <person name="Chen M."/>
        </authorList>
    </citation>
    <scope>NUCLEOTIDE SEQUENCE [LARGE SCALE GENOMIC DNA]</scope>
    <source>
        <strain evidence="2">cv. IRGC 101232</strain>
    </source>
</reference>
<dbReference type="Proteomes" id="UP000006038">
    <property type="component" value="Chromosome 4"/>
</dbReference>
<accession>J3LYJ2</accession>
<evidence type="ECO:0000313" key="2">
    <source>
        <dbReference type="EnsemblPlants" id="OB04G22170.1"/>
    </source>
</evidence>
<name>J3LYJ2_ORYBR</name>
<feature type="compositionally biased region" description="Basic and acidic residues" evidence="1">
    <location>
        <begin position="612"/>
        <end position="635"/>
    </location>
</feature>
<dbReference type="AlphaFoldDB" id="J3LYJ2"/>
<evidence type="ECO:0000313" key="3">
    <source>
        <dbReference type="Proteomes" id="UP000006038"/>
    </source>
</evidence>
<dbReference type="EnsemblPlants" id="OB04G22170.1">
    <property type="protein sequence ID" value="OB04G22170.1"/>
    <property type="gene ID" value="OB04G22170"/>
</dbReference>
<dbReference type="HOGENOM" id="CLU_420587_0_0_1"/>
<keyword evidence="3" id="KW-1185">Reference proteome</keyword>
<organism evidence="2">
    <name type="scientific">Oryza brachyantha</name>
    <name type="common">malo sina</name>
    <dbReference type="NCBI Taxonomy" id="4533"/>
    <lineage>
        <taxon>Eukaryota</taxon>
        <taxon>Viridiplantae</taxon>
        <taxon>Streptophyta</taxon>
        <taxon>Embryophyta</taxon>
        <taxon>Tracheophyta</taxon>
        <taxon>Spermatophyta</taxon>
        <taxon>Magnoliopsida</taxon>
        <taxon>Liliopsida</taxon>
        <taxon>Poales</taxon>
        <taxon>Poaceae</taxon>
        <taxon>BOP clade</taxon>
        <taxon>Oryzoideae</taxon>
        <taxon>Oryzeae</taxon>
        <taxon>Oryzinae</taxon>
        <taxon>Oryza</taxon>
    </lineage>
</organism>
<protein>
    <submittedName>
        <fullName evidence="2">Uncharacterized protein</fullName>
    </submittedName>
</protein>
<dbReference type="Gramene" id="OB04G22170.1">
    <property type="protein sequence ID" value="OB04G22170.1"/>
    <property type="gene ID" value="OB04G22170"/>
</dbReference>
<feature type="region of interest" description="Disordered" evidence="1">
    <location>
        <begin position="587"/>
        <end position="640"/>
    </location>
</feature>